<feature type="transmembrane region" description="Helical" evidence="6">
    <location>
        <begin position="269"/>
        <end position="287"/>
    </location>
</feature>
<evidence type="ECO:0000256" key="4">
    <source>
        <dbReference type="ARBA" id="ARBA00022989"/>
    </source>
</evidence>
<sequence>MRTKFAGSIFLLLIVAFNLRLGIASMSPVLENIRSDLDMTNFEVSFLTAIPVFCMGFFALFTTKLSNRFGAEKTIALCLGLIGVATTYRFFSGSPLSLFCTALLIGVGIAICGPLLSGFIKKSFPNKIGIMIGVYSVGMGLGASVSAGLTAPFEAIFNGSWNVAIASWGIFAFIALICWVPFMKKDKEDIEAKEIKLPINKMKAWIITLIFGLQSGAFYCISTWLAPFAQATGFTQAQAGTLITFFTIIQMSFSFIIPALVDRIGTVKGWLIVSSACTFIGLLLFILSTGGPWIATIFIAIGLGGVFPLALALPLYATETGEESSAWTAMMQGFGYILGGIIPVLAGYLRDVTNSDLPIFSVLALFCIVLMILVGTLRETR</sequence>
<feature type="transmembrane region" description="Helical" evidence="6">
    <location>
        <begin position="74"/>
        <end position="90"/>
    </location>
</feature>
<dbReference type="Pfam" id="PF07690">
    <property type="entry name" value="MFS_1"/>
    <property type="match status" value="1"/>
</dbReference>
<comment type="caution">
    <text evidence="8">The sequence shown here is derived from an EMBL/GenBank/DDBJ whole genome shotgun (WGS) entry which is preliminary data.</text>
</comment>
<evidence type="ECO:0000256" key="3">
    <source>
        <dbReference type="ARBA" id="ARBA00022692"/>
    </source>
</evidence>
<evidence type="ECO:0000256" key="5">
    <source>
        <dbReference type="ARBA" id="ARBA00023136"/>
    </source>
</evidence>
<dbReference type="eggNOG" id="COG2807">
    <property type="taxonomic scope" value="Bacteria"/>
</dbReference>
<evidence type="ECO:0000256" key="1">
    <source>
        <dbReference type="ARBA" id="ARBA00004651"/>
    </source>
</evidence>
<dbReference type="GO" id="GO:0022857">
    <property type="term" value="F:transmembrane transporter activity"/>
    <property type="evidence" value="ECO:0007669"/>
    <property type="project" value="InterPro"/>
</dbReference>
<feature type="transmembrane region" description="Helical" evidence="6">
    <location>
        <begin position="46"/>
        <end position="62"/>
    </location>
</feature>
<dbReference type="EMBL" id="JPVQ01000037">
    <property type="protein sequence ID" value="KGR89685.1"/>
    <property type="molecule type" value="Genomic_DNA"/>
</dbReference>
<keyword evidence="9" id="KW-1185">Reference proteome</keyword>
<dbReference type="OrthoDB" id="9797740at2"/>
<dbReference type="RefSeq" id="WP_036178625.1">
    <property type="nucleotide sequence ID" value="NZ_AVCZ01000037.1"/>
</dbReference>
<dbReference type="PANTHER" id="PTHR23523">
    <property type="match status" value="1"/>
</dbReference>
<dbReference type="PANTHER" id="PTHR23523:SF2">
    <property type="entry name" value="2-NITROIMIDAZOLE TRANSPORTER"/>
    <property type="match status" value="1"/>
</dbReference>
<dbReference type="InterPro" id="IPR036259">
    <property type="entry name" value="MFS_trans_sf"/>
</dbReference>
<evidence type="ECO:0000256" key="6">
    <source>
        <dbReference type="SAM" id="Phobius"/>
    </source>
</evidence>
<dbReference type="PROSITE" id="PS50850">
    <property type="entry name" value="MFS"/>
    <property type="match status" value="1"/>
</dbReference>
<dbReference type="InterPro" id="IPR020846">
    <property type="entry name" value="MFS_dom"/>
</dbReference>
<keyword evidence="3 6" id="KW-0812">Transmembrane</keyword>
<feature type="transmembrane region" description="Helical" evidence="6">
    <location>
        <begin position="204"/>
        <end position="225"/>
    </location>
</feature>
<feature type="transmembrane region" description="Helical" evidence="6">
    <location>
        <begin position="329"/>
        <end position="346"/>
    </location>
</feature>
<name>A0A0A3J1V1_9BACL</name>
<gene>
    <name evidence="8" type="ORF">CD30_15805</name>
</gene>
<proteinExistence type="predicted"/>
<dbReference type="InterPro" id="IPR052524">
    <property type="entry name" value="MFS_Cyanate_Porter"/>
</dbReference>
<feature type="transmembrane region" description="Helical" evidence="6">
    <location>
        <begin position="128"/>
        <end position="149"/>
    </location>
</feature>
<keyword evidence="4 6" id="KW-1133">Transmembrane helix</keyword>
<protein>
    <submittedName>
        <fullName evidence="8">MFS transporter</fullName>
    </submittedName>
</protein>
<evidence type="ECO:0000313" key="9">
    <source>
        <dbReference type="Proteomes" id="UP000030595"/>
    </source>
</evidence>
<dbReference type="InterPro" id="IPR011701">
    <property type="entry name" value="MFS"/>
</dbReference>
<dbReference type="AlphaFoldDB" id="A0A0A3J1V1"/>
<feature type="transmembrane region" description="Helical" evidence="6">
    <location>
        <begin position="293"/>
        <end position="317"/>
    </location>
</feature>
<evidence type="ECO:0000313" key="8">
    <source>
        <dbReference type="EMBL" id="KGR89685.1"/>
    </source>
</evidence>
<comment type="subcellular location">
    <subcellularLocation>
        <location evidence="1">Cell membrane</location>
        <topology evidence="1">Multi-pass membrane protein</topology>
    </subcellularLocation>
</comment>
<feature type="transmembrane region" description="Helical" evidence="6">
    <location>
        <begin position="237"/>
        <end position="257"/>
    </location>
</feature>
<accession>A0A0A3J1V1</accession>
<evidence type="ECO:0000256" key="2">
    <source>
        <dbReference type="ARBA" id="ARBA00022448"/>
    </source>
</evidence>
<keyword evidence="5 6" id="KW-0472">Membrane</keyword>
<dbReference type="Proteomes" id="UP000030595">
    <property type="component" value="Unassembled WGS sequence"/>
</dbReference>
<feature type="transmembrane region" description="Helical" evidence="6">
    <location>
        <begin position="161"/>
        <end position="183"/>
    </location>
</feature>
<dbReference type="GO" id="GO:0005886">
    <property type="term" value="C:plasma membrane"/>
    <property type="evidence" value="ECO:0007669"/>
    <property type="project" value="UniProtKB-SubCell"/>
</dbReference>
<organism evidence="8 9">
    <name type="scientific">Ureibacillus massiliensis 4400831 = CIP 108448 = CCUG 49529</name>
    <dbReference type="NCBI Taxonomy" id="1211035"/>
    <lineage>
        <taxon>Bacteria</taxon>
        <taxon>Bacillati</taxon>
        <taxon>Bacillota</taxon>
        <taxon>Bacilli</taxon>
        <taxon>Bacillales</taxon>
        <taxon>Caryophanaceae</taxon>
        <taxon>Ureibacillus</taxon>
    </lineage>
</organism>
<evidence type="ECO:0000259" key="7">
    <source>
        <dbReference type="PROSITE" id="PS50850"/>
    </source>
</evidence>
<keyword evidence="2" id="KW-0813">Transport</keyword>
<reference evidence="8 9" key="1">
    <citation type="submission" date="2014-02" db="EMBL/GenBank/DDBJ databases">
        <title>Draft genome sequence of Lysinibacillus massiliensis CCUG 49529.</title>
        <authorList>
            <person name="Zhang F."/>
            <person name="Wang G."/>
            <person name="Zhang L."/>
        </authorList>
    </citation>
    <scope>NUCLEOTIDE SEQUENCE [LARGE SCALE GENOMIC DNA]</scope>
    <source>
        <strain evidence="8 9">CCUG 49529</strain>
    </source>
</reference>
<feature type="domain" description="Major facilitator superfamily (MFS) profile" evidence="7">
    <location>
        <begin position="8"/>
        <end position="381"/>
    </location>
</feature>
<dbReference type="Gene3D" id="1.20.1250.20">
    <property type="entry name" value="MFS general substrate transporter like domains"/>
    <property type="match status" value="2"/>
</dbReference>
<feature type="transmembrane region" description="Helical" evidence="6">
    <location>
        <begin position="96"/>
        <end position="116"/>
    </location>
</feature>
<feature type="transmembrane region" description="Helical" evidence="6">
    <location>
        <begin position="358"/>
        <end position="377"/>
    </location>
</feature>
<dbReference type="SUPFAM" id="SSF103473">
    <property type="entry name" value="MFS general substrate transporter"/>
    <property type="match status" value="1"/>
</dbReference>